<dbReference type="STRING" id="53254.SAMN05660750_03088"/>
<organism evidence="2 4">
    <name type="scientific">Bosea thiooxidans</name>
    <dbReference type="NCBI Taxonomy" id="53254"/>
    <lineage>
        <taxon>Bacteria</taxon>
        <taxon>Pseudomonadati</taxon>
        <taxon>Pseudomonadota</taxon>
        <taxon>Alphaproteobacteria</taxon>
        <taxon>Hyphomicrobiales</taxon>
        <taxon>Boseaceae</taxon>
        <taxon>Bosea</taxon>
    </lineage>
</organism>
<evidence type="ECO:0000313" key="3">
    <source>
        <dbReference type="EMBL" id="SKB93474.1"/>
    </source>
</evidence>
<dbReference type="EMBL" id="FUYX01000008">
    <property type="protein sequence ID" value="SKB93474.1"/>
    <property type="molecule type" value="Genomic_DNA"/>
</dbReference>
<dbReference type="Proteomes" id="UP000190130">
    <property type="component" value="Unassembled WGS sequence"/>
</dbReference>
<evidence type="ECO:0000313" key="5">
    <source>
        <dbReference type="Proteomes" id="UP000190130"/>
    </source>
</evidence>
<dbReference type="SUPFAM" id="SSF47857">
    <property type="entry name" value="Apolipophorin-III"/>
    <property type="match status" value="1"/>
</dbReference>
<gene>
    <name evidence="2" type="ORF">ARD30_14345</name>
    <name evidence="3" type="ORF">SAMN05660750_03088</name>
</gene>
<proteinExistence type="predicted"/>
<reference evidence="2 4" key="1">
    <citation type="submission" date="2015-10" db="EMBL/GenBank/DDBJ databases">
        <title>Draft genome of Bosea thiooxidans.</title>
        <authorList>
            <person name="Wang X."/>
        </authorList>
    </citation>
    <scope>NUCLEOTIDE SEQUENCE [LARGE SCALE GENOMIC DNA]</scope>
    <source>
        <strain evidence="2 4">CGMCC 9174</strain>
    </source>
</reference>
<evidence type="ECO:0000313" key="2">
    <source>
        <dbReference type="EMBL" id="KQK30225.1"/>
    </source>
</evidence>
<dbReference type="OrthoDB" id="7678100at2"/>
<keyword evidence="4" id="KW-1185">Reference proteome</keyword>
<dbReference type="AlphaFoldDB" id="A0A0Q3M3B5"/>
<evidence type="ECO:0000259" key="1">
    <source>
        <dbReference type="Pfam" id="PF09361"/>
    </source>
</evidence>
<dbReference type="RefSeq" id="WP_055728449.1">
    <property type="nucleotide sequence ID" value="NZ_FUYX01000008.1"/>
</dbReference>
<name>A0A0Q3M3B5_9HYPH</name>
<protein>
    <submittedName>
        <fullName evidence="2 3">Phasin</fullName>
    </submittedName>
</protein>
<dbReference type="Pfam" id="PF09361">
    <property type="entry name" value="Phasin_2"/>
    <property type="match status" value="1"/>
</dbReference>
<dbReference type="EMBL" id="LMAR01000039">
    <property type="protein sequence ID" value="KQK30225.1"/>
    <property type="molecule type" value="Genomic_DNA"/>
</dbReference>
<dbReference type="Proteomes" id="UP000051562">
    <property type="component" value="Unassembled WGS sequence"/>
</dbReference>
<dbReference type="InterPro" id="IPR018968">
    <property type="entry name" value="Phasin"/>
</dbReference>
<evidence type="ECO:0000313" key="4">
    <source>
        <dbReference type="Proteomes" id="UP000051562"/>
    </source>
</evidence>
<sequence>MIQQFETIQKASKENVDAALKAFGATSKGVQSIAVEATDYAKKSFEASTATLEKLAGVKTFDKALEIQADYLKASFEGAVAQLTKMGELYTALAKDAYKPFEGIVSKAVPTAPKA</sequence>
<reference evidence="3 5" key="2">
    <citation type="submission" date="2017-02" db="EMBL/GenBank/DDBJ databases">
        <authorList>
            <person name="Peterson S.W."/>
        </authorList>
    </citation>
    <scope>NUCLEOTIDE SEQUENCE [LARGE SCALE GENOMIC DNA]</scope>
    <source>
        <strain evidence="3 5">DSM 9653</strain>
    </source>
</reference>
<feature type="domain" description="Phasin" evidence="1">
    <location>
        <begin position="6"/>
        <end position="102"/>
    </location>
</feature>
<accession>A0A0Q3M3B5</accession>